<reference evidence="6 7" key="1">
    <citation type="submission" date="2019-08" db="EMBL/GenBank/DDBJ databases">
        <title>Parahaliea maris sp. nov., isolated from the surface seawater.</title>
        <authorList>
            <person name="Liu Y."/>
        </authorList>
    </citation>
    <scope>NUCLEOTIDE SEQUENCE [LARGE SCALE GENOMIC DNA]</scope>
    <source>
        <strain evidence="6 7">S2-26</strain>
    </source>
</reference>
<protein>
    <submittedName>
        <fullName evidence="6">Helix-turn-helix domain-containing protein</fullName>
    </submittedName>
</protein>
<dbReference type="Pfam" id="PF12833">
    <property type="entry name" value="HTH_18"/>
    <property type="match status" value="1"/>
</dbReference>
<dbReference type="Gene3D" id="1.10.10.60">
    <property type="entry name" value="Homeodomain-like"/>
    <property type="match status" value="2"/>
</dbReference>
<evidence type="ECO:0000313" key="6">
    <source>
        <dbReference type="EMBL" id="TXS91694.1"/>
    </source>
</evidence>
<dbReference type="SMART" id="SM00342">
    <property type="entry name" value="HTH_ARAC"/>
    <property type="match status" value="1"/>
</dbReference>
<evidence type="ECO:0000256" key="3">
    <source>
        <dbReference type="ARBA" id="ARBA00023159"/>
    </source>
</evidence>
<keyword evidence="1" id="KW-0805">Transcription regulation</keyword>
<dbReference type="GO" id="GO:0003700">
    <property type="term" value="F:DNA-binding transcription factor activity"/>
    <property type="evidence" value="ECO:0007669"/>
    <property type="project" value="InterPro"/>
</dbReference>
<name>A0A5C8ZVC0_9GAMM</name>
<dbReference type="InterPro" id="IPR037923">
    <property type="entry name" value="HTH-like"/>
</dbReference>
<gene>
    <name evidence="6" type="ORF">FVW59_11095</name>
</gene>
<keyword evidence="3" id="KW-0010">Activator</keyword>
<evidence type="ECO:0000259" key="5">
    <source>
        <dbReference type="PROSITE" id="PS01124"/>
    </source>
</evidence>
<dbReference type="OrthoDB" id="9803764at2"/>
<dbReference type="InterPro" id="IPR009057">
    <property type="entry name" value="Homeodomain-like_sf"/>
</dbReference>
<keyword evidence="7" id="KW-1185">Reference proteome</keyword>
<dbReference type="SUPFAM" id="SSF46689">
    <property type="entry name" value="Homeodomain-like"/>
    <property type="match status" value="2"/>
</dbReference>
<dbReference type="SUPFAM" id="SSF51215">
    <property type="entry name" value="Regulatory protein AraC"/>
    <property type="match status" value="1"/>
</dbReference>
<sequence>MKHERDAANALFRLLDGRPVAAAQLDSAGHWFETLDTPLDRRSIKYYVEALQRPLPAASPLAVVAPRWRQAWCEEAGFSAEDAAGFLQDYLSNLDPNLLFRAPITAGYARWRSAELKRGFAYGSESEQGWSMLCCEGGGASLRAAGRSLALKPDMVVLVAPGALYNLQPLAGENEWRYDWVVFQPDSRWRDWLRWPEFSSQVSVLHINGAATARIRTLFRDLEHCLHSEDALREELSHNLLEQLILRCRACLPPGYQSQRDARIERAREFIRTHYIEAFSLEDVAQAASLSPSRLSGLFREQCGLSVLGYRDELRMAHAARLLHDSALGIADIGAEVGYPDPAYFSRTFSRHVGVSPRAYQQGTNSN</sequence>
<keyword evidence="2" id="KW-0238">DNA-binding</keyword>
<dbReference type="InterPro" id="IPR050204">
    <property type="entry name" value="AraC_XylS_family_regulators"/>
</dbReference>
<feature type="domain" description="HTH araC/xylS-type" evidence="5">
    <location>
        <begin position="265"/>
        <end position="363"/>
    </location>
</feature>
<dbReference type="InterPro" id="IPR020449">
    <property type="entry name" value="Tscrpt_reg_AraC-type_HTH"/>
</dbReference>
<dbReference type="Gene3D" id="2.60.120.280">
    <property type="entry name" value="Regulatory protein AraC"/>
    <property type="match status" value="1"/>
</dbReference>
<dbReference type="EMBL" id="VRYZ01000004">
    <property type="protein sequence ID" value="TXS91694.1"/>
    <property type="molecule type" value="Genomic_DNA"/>
</dbReference>
<dbReference type="PRINTS" id="PR00032">
    <property type="entry name" value="HTHARAC"/>
</dbReference>
<accession>A0A5C8ZVC0</accession>
<dbReference type="Proteomes" id="UP000321933">
    <property type="component" value="Unassembled WGS sequence"/>
</dbReference>
<dbReference type="GO" id="GO:0043565">
    <property type="term" value="F:sequence-specific DNA binding"/>
    <property type="evidence" value="ECO:0007669"/>
    <property type="project" value="InterPro"/>
</dbReference>
<dbReference type="PANTHER" id="PTHR46796">
    <property type="entry name" value="HTH-TYPE TRANSCRIPTIONAL ACTIVATOR RHAS-RELATED"/>
    <property type="match status" value="1"/>
</dbReference>
<dbReference type="PROSITE" id="PS00041">
    <property type="entry name" value="HTH_ARAC_FAMILY_1"/>
    <property type="match status" value="1"/>
</dbReference>
<dbReference type="InterPro" id="IPR003313">
    <property type="entry name" value="AraC-bd"/>
</dbReference>
<evidence type="ECO:0000256" key="1">
    <source>
        <dbReference type="ARBA" id="ARBA00023015"/>
    </source>
</evidence>
<dbReference type="InterPro" id="IPR018060">
    <property type="entry name" value="HTH_AraC"/>
</dbReference>
<dbReference type="RefSeq" id="WP_148064367.1">
    <property type="nucleotide sequence ID" value="NZ_VRYZ01000004.1"/>
</dbReference>
<comment type="caution">
    <text evidence="6">The sequence shown here is derived from an EMBL/GenBank/DDBJ whole genome shotgun (WGS) entry which is preliminary data.</text>
</comment>
<organism evidence="6 7">
    <name type="scientific">Parahaliea aestuarii</name>
    <dbReference type="NCBI Taxonomy" id="1852021"/>
    <lineage>
        <taxon>Bacteria</taxon>
        <taxon>Pseudomonadati</taxon>
        <taxon>Pseudomonadota</taxon>
        <taxon>Gammaproteobacteria</taxon>
        <taxon>Cellvibrionales</taxon>
        <taxon>Halieaceae</taxon>
        <taxon>Parahaliea</taxon>
    </lineage>
</organism>
<proteinExistence type="predicted"/>
<evidence type="ECO:0000256" key="4">
    <source>
        <dbReference type="ARBA" id="ARBA00023163"/>
    </source>
</evidence>
<evidence type="ECO:0000313" key="7">
    <source>
        <dbReference type="Proteomes" id="UP000321933"/>
    </source>
</evidence>
<keyword evidence="4" id="KW-0804">Transcription</keyword>
<evidence type="ECO:0000256" key="2">
    <source>
        <dbReference type="ARBA" id="ARBA00023125"/>
    </source>
</evidence>
<dbReference type="InterPro" id="IPR018062">
    <property type="entry name" value="HTH_AraC-typ_CS"/>
</dbReference>
<dbReference type="Pfam" id="PF02311">
    <property type="entry name" value="AraC_binding"/>
    <property type="match status" value="1"/>
</dbReference>
<dbReference type="PROSITE" id="PS01124">
    <property type="entry name" value="HTH_ARAC_FAMILY_2"/>
    <property type="match status" value="1"/>
</dbReference>
<dbReference type="AlphaFoldDB" id="A0A5C8ZVC0"/>